<dbReference type="InterPro" id="IPR044161">
    <property type="entry name" value="SPS"/>
</dbReference>
<dbReference type="SUPFAM" id="SSF56784">
    <property type="entry name" value="HAD-like"/>
    <property type="match status" value="1"/>
</dbReference>
<keyword evidence="4" id="KW-0808">Transferase</keyword>
<dbReference type="OrthoDB" id="7847955at2"/>
<protein>
    <recommendedName>
        <fullName evidence="2">sucrose-phosphate synthase</fullName>
        <ecNumber evidence="2">2.4.1.14</ecNumber>
    </recommendedName>
</protein>
<dbReference type="RefSeq" id="WP_160683732.1">
    <property type="nucleotide sequence ID" value="NZ_WTYW01000003.1"/>
</dbReference>
<evidence type="ECO:0000313" key="9">
    <source>
        <dbReference type="EMBL" id="MXO86553.1"/>
    </source>
</evidence>
<feature type="domain" description="Glycosyltransferase subfamily 4-like N-terminal" evidence="8">
    <location>
        <begin position="73"/>
        <end position="219"/>
    </location>
</feature>
<dbReference type="Proteomes" id="UP000433104">
    <property type="component" value="Unassembled WGS sequence"/>
</dbReference>
<dbReference type="SFLD" id="SFLDS00003">
    <property type="entry name" value="Haloacid_Dehalogenase"/>
    <property type="match status" value="1"/>
</dbReference>
<reference evidence="9 10" key="1">
    <citation type="submission" date="2019-12" db="EMBL/GenBank/DDBJ databases">
        <title>Genomic-based taxomic classification of the family Erythrobacteraceae.</title>
        <authorList>
            <person name="Xu L."/>
        </authorList>
    </citation>
    <scope>NUCLEOTIDE SEQUENCE [LARGE SCALE GENOMIC DNA]</scope>
    <source>
        <strain evidence="9 10">MCCC 1A09962</strain>
    </source>
</reference>
<evidence type="ECO:0000256" key="5">
    <source>
        <dbReference type="ARBA" id="ARBA00047471"/>
    </source>
</evidence>
<dbReference type="InterPro" id="IPR036412">
    <property type="entry name" value="HAD-like_sf"/>
</dbReference>
<dbReference type="InterPro" id="IPR001296">
    <property type="entry name" value="Glyco_trans_1"/>
</dbReference>
<keyword evidence="9" id="KW-0378">Hydrolase</keyword>
<dbReference type="NCBIfam" id="TIGR01484">
    <property type="entry name" value="HAD-SF-IIB"/>
    <property type="match status" value="1"/>
</dbReference>
<evidence type="ECO:0000259" key="7">
    <source>
        <dbReference type="Pfam" id="PF05116"/>
    </source>
</evidence>
<comment type="similarity">
    <text evidence="1">Belongs to the glycosyltransferase 1 family.</text>
</comment>
<sequence>MRSRKQKGFDLHILSIALGGCIRGEPVQYGITEDTGGHITYILGEMEALSRRDDVDRAEIVTRLFDDERLGREHAIAEEYLNPKLAITRIDSGNRKYLAKEQLAADRAAFVAALIKNLRQRDRLPDIVHAHFADAADVARQIKDALSIPFIYTPHSLGLDKLEAGAERNIGLVDRIAEEDAAIGHAAGIIASSRDECERQLTAYPSVRIDRIHRITPGVCAEPATRSDIDAARQLVAPFLKDEAKPVILAVARAVRKKNLIGLVEAFGRSEELRGRANLVLLAGQRKGLLEGEAEQNEVISEIIDAIDQHELYGSIAYPPHHSRREVRGLYALAAEGRGVFVNPALIEPYGLTLVEAAFYGVPVVATKVGGPCDIVRELQHGTLVDPTNIGEIEAAIIDLLDDKDKWNAAAINGHSGAHSMTWDRYAEKFMMLAEEVVDPQMRSKLSQSYHHLVVSDLDNTLTGCREGARRIARFFARRDDDAFAIATGRSIIEAQRIVREWNLPQPTVWITSVGSEIYWSGNDGLTLDTDFADQIERDWRPQEVERALDDVPGLEPQANYEQRRFKRSYFVGEEGVVDEVRRRLEEDKLEARVILSHGHLLDVLPASAGKGAAMLHVARRLRVPVERLIAIGDSGNDHDMLSICENSVMVANYSGELSDLVGQRGLYVAQRRHAAGALEGIVAYHARSRRNSSERKAA</sequence>
<dbReference type="Pfam" id="PF00534">
    <property type="entry name" value="Glycos_transf_1"/>
    <property type="match status" value="1"/>
</dbReference>
<dbReference type="GO" id="GO:0016791">
    <property type="term" value="F:phosphatase activity"/>
    <property type="evidence" value="ECO:0007669"/>
    <property type="project" value="UniProtKB-ARBA"/>
</dbReference>
<dbReference type="Gene3D" id="3.90.1070.10">
    <property type="match status" value="1"/>
</dbReference>
<evidence type="ECO:0000256" key="2">
    <source>
        <dbReference type="ARBA" id="ARBA00012536"/>
    </source>
</evidence>
<keyword evidence="3" id="KW-0328">Glycosyltransferase</keyword>
<dbReference type="Pfam" id="PF13439">
    <property type="entry name" value="Glyco_transf_4"/>
    <property type="match status" value="1"/>
</dbReference>
<feature type="domain" description="Glycosyl transferase family 1" evidence="6">
    <location>
        <begin position="239"/>
        <end position="411"/>
    </location>
</feature>
<dbReference type="PROSITE" id="PS51257">
    <property type="entry name" value="PROKAR_LIPOPROTEIN"/>
    <property type="match status" value="1"/>
</dbReference>
<dbReference type="EC" id="2.4.1.14" evidence="2"/>
<dbReference type="GO" id="GO:0046524">
    <property type="term" value="F:sucrose-phosphate synthase activity"/>
    <property type="evidence" value="ECO:0007669"/>
    <property type="project" value="UniProtKB-EC"/>
</dbReference>
<comment type="caution">
    <text evidence="9">The sequence shown here is derived from an EMBL/GenBank/DDBJ whole genome shotgun (WGS) entry which is preliminary data.</text>
</comment>
<gene>
    <name evidence="9" type="ORF">GRI38_11010</name>
</gene>
<organism evidence="9 10">
    <name type="scientific">Parapontixanthobacter aurantiacus</name>
    <dbReference type="NCBI Taxonomy" id="1463599"/>
    <lineage>
        <taxon>Bacteria</taxon>
        <taxon>Pseudomonadati</taxon>
        <taxon>Pseudomonadota</taxon>
        <taxon>Alphaproteobacteria</taxon>
        <taxon>Sphingomonadales</taxon>
        <taxon>Erythrobacteraceae</taxon>
        <taxon>Parapontixanthobacter</taxon>
    </lineage>
</organism>
<dbReference type="SFLD" id="SFLDG01140">
    <property type="entry name" value="C2.B:_Phosphomannomutase_and_P"/>
    <property type="match status" value="1"/>
</dbReference>
<dbReference type="InterPro" id="IPR023214">
    <property type="entry name" value="HAD_sf"/>
</dbReference>
<dbReference type="EMBL" id="WTYW01000003">
    <property type="protein sequence ID" value="MXO86553.1"/>
    <property type="molecule type" value="Genomic_DNA"/>
</dbReference>
<dbReference type="InterPro" id="IPR006380">
    <property type="entry name" value="SPP-like_dom"/>
</dbReference>
<evidence type="ECO:0000256" key="1">
    <source>
        <dbReference type="ARBA" id="ARBA00006530"/>
    </source>
</evidence>
<accession>A0A844ZGQ0</accession>
<dbReference type="Pfam" id="PF05116">
    <property type="entry name" value="S6PP"/>
    <property type="match status" value="1"/>
</dbReference>
<comment type="catalytic activity">
    <reaction evidence="5">
        <text>beta-D-fructose 6-phosphate + UDP-alpha-D-glucose = sucrose 6(F)-phosphate + UDP + H(+)</text>
        <dbReference type="Rhea" id="RHEA:22172"/>
        <dbReference type="ChEBI" id="CHEBI:15378"/>
        <dbReference type="ChEBI" id="CHEBI:57634"/>
        <dbReference type="ChEBI" id="CHEBI:57723"/>
        <dbReference type="ChEBI" id="CHEBI:58223"/>
        <dbReference type="ChEBI" id="CHEBI:58885"/>
        <dbReference type="EC" id="2.4.1.14"/>
    </reaction>
</comment>
<evidence type="ECO:0000259" key="8">
    <source>
        <dbReference type="Pfam" id="PF13439"/>
    </source>
</evidence>
<dbReference type="Gene3D" id="3.40.50.1000">
    <property type="entry name" value="HAD superfamily/HAD-like"/>
    <property type="match status" value="1"/>
</dbReference>
<name>A0A844ZGQ0_9SPHN</name>
<evidence type="ECO:0000256" key="4">
    <source>
        <dbReference type="ARBA" id="ARBA00022679"/>
    </source>
</evidence>
<dbReference type="AlphaFoldDB" id="A0A844ZGQ0"/>
<evidence type="ECO:0000313" key="10">
    <source>
        <dbReference type="Proteomes" id="UP000433104"/>
    </source>
</evidence>
<dbReference type="PANTHER" id="PTHR46039">
    <property type="entry name" value="SUCROSE-PHOSPHATE SYNTHASE 3-RELATED"/>
    <property type="match status" value="1"/>
</dbReference>
<evidence type="ECO:0000259" key="6">
    <source>
        <dbReference type="Pfam" id="PF00534"/>
    </source>
</evidence>
<dbReference type="InterPro" id="IPR028098">
    <property type="entry name" value="Glyco_trans_4-like_N"/>
</dbReference>
<feature type="domain" description="Sucrose phosphatase-like" evidence="7">
    <location>
        <begin position="452"/>
        <end position="685"/>
    </location>
</feature>
<dbReference type="PANTHER" id="PTHR46039:SF5">
    <property type="entry name" value="SUCROSE-PHOSPHATE SYNTHASE 3-RELATED"/>
    <property type="match status" value="1"/>
</dbReference>
<dbReference type="SFLD" id="SFLDG01141">
    <property type="entry name" value="C2.B.1:_Sucrose_Phosphatase_Li"/>
    <property type="match status" value="1"/>
</dbReference>
<keyword evidence="10" id="KW-1185">Reference proteome</keyword>
<dbReference type="SUPFAM" id="SSF53756">
    <property type="entry name" value="UDP-Glycosyltransferase/glycogen phosphorylase"/>
    <property type="match status" value="1"/>
</dbReference>
<dbReference type="InterPro" id="IPR006379">
    <property type="entry name" value="HAD-SF_hydro_IIB"/>
</dbReference>
<evidence type="ECO:0000256" key="3">
    <source>
        <dbReference type="ARBA" id="ARBA00022676"/>
    </source>
</evidence>
<dbReference type="Gene3D" id="3.40.50.2000">
    <property type="entry name" value="Glycogen Phosphorylase B"/>
    <property type="match status" value="2"/>
</dbReference>
<proteinExistence type="inferred from homology"/>